<dbReference type="PROSITE" id="PS00107">
    <property type="entry name" value="PROTEIN_KINASE_ATP"/>
    <property type="match status" value="1"/>
</dbReference>
<evidence type="ECO:0000313" key="5">
    <source>
        <dbReference type="Proteomes" id="UP000322873"/>
    </source>
</evidence>
<sequence length="110" mass="12318">MDALSPRDVNTNIRAKPIVQKAPPPKLPREKDHPPPPPSEVPEPPCSDRKNGSIYKTGRCLGKGGFAICYEGQLKGTRKKYALKIVKSHMSQKKMEQKVGLMYPNDRITH</sequence>
<dbReference type="GO" id="GO:0004672">
    <property type="term" value="F:protein kinase activity"/>
    <property type="evidence" value="ECO:0007669"/>
    <property type="project" value="InterPro"/>
</dbReference>
<evidence type="ECO:0000259" key="3">
    <source>
        <dbReference type="PROSITE" id="PS50011"/>
    </source>
</evidence>
<feature type="compositionally biased region" description="Pro residues" evidence="2">
    <location>
        <begin position="35"/>
        <end position="45"/>
    </location>
</feature>
<evidence type="ECO:0000313" key="4">
    <source>
        <dbReference type="EMBL" id="KAA8576616.1"/>
    </source>
</evidence>
<dbReference type="SUPFAM" id="SSF56112">
    <property type="entry name" value="Protein kinase-like (PK-like)"/>
    <property type="match status" value="1"/>
</dbReference>
<gene>
    <name evidence="4" type="ORF">EYC84_006712</name>
</gene>
<organism evidence="4 5">
    <name type="scientific">Monilinia fructicola</name>
    <name type="common">Brown rot fungus</name>
    <name type="synonym">Ciboria fructicola</name>
    <dbReference type="NCBI Taxonomy" id="38448"/>
    <lineage>
        <taxon>Eukaryota</taxon>
        <taxon>Fungi</taxon>
        <taxon>Dikarya</taxon>
        <taxon>Ascomycota</taxon>
        <taxon>Pezizomycotina</taxon>
        <taxon>Leotiomycetes</taxon>
        <taxon>Helotiales</taxon>
        <taxon>Sclerotiniaceae</taxon>
        <taxon>Monilinia</taxon>
    </lineage>
</organism>
<dbReference type="EMBL" id="VICG01000001">
    <property type="protein sequence ID" value="KAA8576616.1"/>
    <property type="molecule type" value="Genomic_DNA"/>
</dbReference>
<dbReference type="VEuPathDB" id="FungiDB:MFRU_014g02090"/>
<protein>
    <recommendedName>
        <fullName evidence="3">Protein kinase domain-containing protein</fullName>
    </recommendedName>
</protein>
<dbReference type="Proteomes" id="UP000322873">
    <property type="component" value="Unassembled WGS sequence"/>
</dbReference>
<dbReference type="GO" id="GO:0005524">
    <property type="term" value="F:ATP binding"/>
    <property type="evidence" value="ECO:0007669"/>
    <property type="project" value="UniProtKB-UniRule"/>
</dbReference>
<keyword evidence="1" id="KW-0547">Nucleotide-binding</keyword>
<dbReference type="InterPro" id="IPR000719">
    <property type="entry name" value="Prot_kinase_dom"/>
</dbReference>
<accession>A0A5M9K8P6</accession>
<feature type="region of interest" description="Disordered" evidence="2">
    <location>
        <begin position="1"/>
        <end position="54"/>
    </location>
</feature>
<evidence type="ECO:0000256" key="2">
    <source>
        <dbReference type="SAM" id="MobiDB-lite"/>
    </source>
</evidence>
<dbReference type="AlphaFoldDB" id="A0A5M9K8P6"/>
<keyword evidence="5" id="KW-1185">Reference proteome</keyword>
<name>A0A5M9K8P6_MONFR</name>
<keyword evidence="1" id="KW-0067">ATP-binding</keyword>
<feature type="domain" description="Protein kinase" evidence="3">
    <location>
        <begin position="55"/>
        <end position="110"/>
    </location>
</feature>
<dbReference type="Gene3D" id="3.30.200.20">
    <property type="entry name" value="Phosphorylase Kinase, domain 1"/>
    <property type="match status" value="1"/>
</dbReference>
<dbReference type="InterPro" id="IPR011009">
    <property type="entry name" value="Kinase-like_dom_sf"/>
</dbReference>
<proteinExistence type="predicted"/>
<reference evidence="4 5" key="1">
    <citation type="submission" date="2019-06" db="EMBL/GenBank/DDBJ databases">
        <title>Genome Sequence of the Brown Rot Fungal Pathogen Monilinia fructicola.</title>
        <authorList>
            <person name="De Miccolis Angelini R.M."/>
            <person name="Landi L."/>
            <person name="Abate D."/>
            <person name="Pollastro S."/>
            <person name="Romanazzi G."/>
            <person name="Faretra F."/>
        </authorList>
    </citation>
    <scope>NUCLEOTIDE SEQUENCE [LARGE SCALE GENOMIC DNA]</scope>
    <source>
        <strain evidence="4 5">Mfrc123</strain>
    </source>
</reference>
<dbReference type="PROSITE" id="PS50011">
    <property type="entry name" value="PROTEIN_KINASE_DOM"/>
    <property type="match status" value="1"/>
</dbReference>
<comment type="caution">
    <text evidence="4">The sequence shown here is derived from an EMBL/GenBank/DDBJ whole genome shotgun (WGS) entry which is preliminary data.</text>
</comment>
<evidence type="ECO:0000256" key="1">
    <source>
        <dbReference type="PROSITE-ProRule" id="PRU10141"/>
    </source>
</evidence>
<dbReference type="InterPro" id="IPR017441">
    <property type="entry name" value="Protein_kinase_ATP_BS"/>
</dbReference>
<feature type="binding site" evidence="1">
    <location>
        <position position="84"/>
    </location>
    <ligand>
        <name>ATP</name>
        <dbReference type="ChEBI" id="CHEBI:30616"/>
    </ligand>
</feature>